<dbReference type="InterPro" id="IPR037925">
    <property type="entry name" value="FlgE/F/G-like"/>
</dbReference>
<dbReference type="SUPFAM" id="SSF117143">
    <property type="entry name" value="Flagellar hook protein flgE"/>
    <property type="match status" value="1"/>
</dbReference>
<dbReference type="Pfam" id="PF00460">
    <property type="entry name" value="Flg_bb_rod"/>
    <property type="match status" value="1"/>
</dbReference>
<dbReference type="NCBIfam" id="TIGR03506">
    <property type="entry name" value="FlgEFG_subfam"/>
    <property type="match status" value="1"/>
</dbReference>
<reference evidence="7 8" key="1">
    <citation type="submission" date="2018-03" db="EMBL/GenBank/DDBJ databases">
        <authorList>
            <person name="Keele B.F."/>
        </authorList>
    </citation>
    <scope>NUCLEOTIDE SEQUENCE [LARGE SCALE GENOMIC DNA]</scope>
    <source>
        <strain evidence="7 8">CeCT 8812</strain>
    </source>
</reference>
<feature type="domain" description="Flagellar basal body rod protein N-terminal" evidence="5">
    <location>
        <begin position="7"/>
        <end position="37"/>
    </location>
</feature>
<evidence type="ECO:0000256" key="1">
    <source>
        <dbReference type="ARBA" id="ARBA00004117"/>
    </source>
</evidence>
<dbReference type="InterPro" id="IPR001444">
    <property type="entry name" value="Flag_bb_rod_N"/>
</dbReference>
<dbReference type="GO" id="GO:0005829">
    <property type="term" value="C:cytosol"/>
    <property type="evidence" value="ECO:0007669"/>
    <property type="project" value="TreeGrafter"/>
</dbReference>
<keyword evidence="8" id="KW-1185">Reference proteome</keyword>
<dbReference type="InterPro" id="IPR020013">
    <property type="entry name" value="Flagellar_FlgE/F/G"/>
</dbReference>
<dbReference type="PANTHER" id="PTHR30435">
    <property type="entry name" value="FLAGELLAR PROTEIN"/>
    <property type="match status" value="1"/>
</dbReference>
<dbReference type="OrthoDB" id="8372879at2"/>
<evidence type="ECO:0000259" key="5">
    <source>
        <dbReference type="Pfam" id="PF00460"/>
    </source>
</evidence>
<dbReference type="GO" id="GO:0071978">
    <property type="term" value="P:bacterial-type flagellum-dependent swarming motility"/>
    <property type="evidence" value="ECO:0007669"/>
    <property type="project" value="TreeGrafter"/>
</dbReference>
<keyword evidence="7" id="KW-0969">Cilium</keyword>
<keyword evidence="3 4" id="KW-0975">Bacterial flagellum</keyword>
<dbReference type="InterPro" id="IPR019776">
    <property type="entry name" value="Flagellar_basal_body_rod_CS"/>
</dbReference>
<feature type="domain" description="Flagellar basal-body/hook protein C-terminal" evidence="6">
    <location>
        <begin position="394"/>
        <end position="435"/>
    </location>
</feature>
<dbReference type="GO" id="GO:0009424">
    <property type="term" value="C:bacterial-type flagellum hook"/>
    <property type="evidence" value="ECO:0007669"/>
    <property type="project" value="TreeGrafter"/>
</dbReference>
<evidence type="ECO:0000259" key="6">
    <source>
        <dbReference type="Pfam" id="PF06429"/>
    </source>
</evidence>
<evidence type="ECO:0000256" key="2">
    <source>
        <dbReference type="ARBA" id="ARBA00009677"/>
    </source>
</evidence>
<proteinExistence type="inferred from homology"/>
<dbReference type="GO" id="GO:0009425">
    <property type="term" value="C:bacterial-type flagellum basal body"/>
    <property type="evidence" value="ECO:0007669"/>
    <property type="project" value="UniProtKB-SubCell"/>
</dbReference>
<comment type="subcellular location">
    <subcellularLocation>
        <location evidence="1 4">Bacterial flagellum basal body</location>
    </subcellularLocation>
</comment>
<accession>A0A2R8A9S7</accession>
<name>A0A2R8A9S7_9RHOB</name>
<dbReference type="RefSeq" id="WP_108782482.1">
    <property type="nucleotide sequence ID" value="NZ_OMKW01000002.1"/>
</dbReference>
<evidence type="ECO:0000313" key="7">
    <source>
        <dbReference type="EMBL" id="SPF28885.1"/>
    </source>
</evidence>
<sequence length="437" mass="44560">MSISSAMNAGVSGLNANTSRLATISDNIANSSTNGYKRAITDFASIALGETGGKYTAGGVTTTSFRNIQEQGTVVTTSNATDIAVRGRGLLPVTPIAGVEAAGTPELMLVTTGSFQPDAGGYLRTPGGLALLGWPADAQGSVAAQPRDSAAGLEPVRISGGAIASEATENIGFGANLPAAATRAGEPATPLDIGVEYFGNLGTSETLTARFTPQIPGAGQSNTWLLELSDSASGGGTIANFEIEFDDSRSGGGVLQDVRLPGGGAIGTETYDGTTGTLEIAVGGGPLSIQIGRLGQDSQLTQLASDFAPIAITKDGAPAGNLAGLDINERGMLSAVYDTGFIRTLYQVPLADVPNMNGLTSLDNQAFALSDTSGSFYLWDAGDGPTGTTLGFAQEESTTDIAAELTSLIQTQRAYSSNAKVIQTVDEMLQETTNIKR</sequence>
<dbReference type="Proteomes" id="UP000244932">
    <property type="component" value="Unassembled WGS sequence"/>
</dbReference>
<comment type="function">
    <text evidence="4">A flexible structure which links the flagellar filament to the drive apparatus in the basal body.</text>
</comment>
<dbReference type="InterPro" id="IPR010930">
    <property type="entry name" value="Flg_bb/hook_C_dom"/>
</dbReference>
<evidence type="ECO:0000313" key="8">
    <source>
        <dbReference type="Proteomes" id="UP000244932"/>
    </source>
</evidence>
<evidence type="ECO:0000256" key="4">
    <source>
        <dbReference type="RuleBase" id="RU362116"/>
    </source>
</evidence>
<dbReference type="Pfam" id="PF06429">
    <property type="entry name" value="Flg_bbr_C"/>
    <property type="match status" value="1"/>
</dbReference>
<protein>
    <recommendedName>
        <fullName evidence="4">Flagellar hook protein FlgE</fullName>
    </recommendedName>
</protein>
<dbReference type="PANTHER" id="PTHR30435:SF1">
    <property type="entry name" value="FLAGELLAR HOOK PROTEIN FLGE"/>
    <property type="match status" value="1"/>
</dbReference>
<evidence type="ECO:0000256" key="3">
    <source>
        <dbReference type="ARBA" id="ARBA00023143"/>
    </source>
</evidence>
<dbReference type="EMBL" id="OMKW01000002">
    <property type="protein sequence ID" value="SPF28885.1"/>
    <property type="molecule type" value="Genomic_DNA"/>
</dbReference>
<comment type="similarity">
    <text evidence="2 4">Belongs to the flagella basal body rod proteins family.</text>
</comment>
<dbReference type="PROSITE" id="PS00588">
    <property type="entry name" value="FLAGELLA_BB_ROD"/>
    <property type="match status" value="1"/>
</dbReference>
<organism evidence="7 8">
    <name type="scientific">Pontivivens insulae</name>
    <dbReference type="NCBI Taxonomy" id="1639689"/>
    <lineage>
        <taxon>Bacteria</taxon>
        <taxon>Pseudomonadati</taxon>
        <taxon>Pseudomonadota</taxon>
        <taxon>Alphaproteobacteria</taxon>
        <taxon>Rhodobacterales</taxon>
        <taxon>Paracoccaceae</taxon>
        <taxon>Pontivivens</taxon>
    </lineage>
</organism>
<keyword evidence="7" id="KW-0966">Cell projection</keyword>
<gene>
    <name evidence="7" type="primary">flgE</name>
    <name evidence="7" type="ORF">POI8812_01188</name>
</gene>
<keyword evidence="7" id="KW-0282">Flagellum</keyword>
<dbReference type="AlphaFoldDB" id="A0A2R8A9S7"/>